<dbReference type="AlphaFoldDB" id="A0A2H0WBF8"/>
<organism evidence="1 2">
    <name type="scientific">Candidatus Beckwithbacteria bacterium CG10_big_fil_rev_8_21_14_0_10_34_10</name>
    <dbReference type="NCBI Taxonomy" id="1974495"/>
    <lineage>
        <taxon>Bacteria</taxon>
        <taxon>Candidatus Beckwithiibacteriota</taxon>
    </lineage>
</organism>
<name>A0A2H0WBF8_9BACT</name>
<gene>
    <name evidence="1" type="ORF">COT75_02635</name>
</gene>
<dbReference type="EMBL" id="PEZT01000015">
    <property type="protein sequence ID" value="PIS09239.1"/>
    <property type="molecule type" value="Genomic_DNA"/>
</dbReference>
<evidence type="ECO:0000313" key="2">
    <source>
        <dbReference type="Proteomes" id="UP000230093"/>
    </source>
</evidence>
<proteinExistence type="predicted"/>
<protein>
    <submittedName>
        <fullName evidence="1">Uncharacterized protein</fullName>
    </submittedName>
</protein>
<dbReference type="Proteomes" id="UP000230093">
    <property type="component" value="Unassembled WGS sequence"/>
</dbReference>
<comment type="caution">
    <text evidence="1">The sequence shown here is derived from an EMBL/GenBank/DDBJ whole genome shotgun (WGS) entry which is preliminary data.</text>
</comment>
<evidence type="ECO:0000313" key="1">
    <source>
        <dbReference type="EMBL" id="PIS09239.1"/>
    </source>
</evidence>
<accession>A0A2H0WBF8</accession>
<reference evidence="2" key="1">
    <citation type="submission" date="2017-09" db="EMBL/GenBank/DDBJ databases">
        <title>Depth-based differentiation of microbial function through sediment-hosted aquifers and enrichment of novel symbionts in the deep terrestrial subsurface.</title>
        <authorList>
            <person name="Probst A.J."/>
            <person name="Ladd B."/>
            <person name="Jarett J.K."/>
            <person name="Geller-Mcgrath D.E."/>
            <person name="Sieber C.M.K."/>
            <person name="Emerson J.B."/>
            <person name="Anantharaman K."/>
            <person name="Thomas B.C."/>
            <person name="Malmstrom R."/>
            <person name="Stieglmeier M."/>
            <person name="Klingl A."/>
            <person name="Woyke T."/>
            <person name="Ryan C.M."/>
            <person name="Banfield J.F."/>
        </authorList>
    </citation>
    <scope>NUCLEOTIDE SEQUENCE [LARGE SCALE GENOMIC DNA]</scope>
</reference>
<sequence length="60" mass="6942">MAAEEKEIGYIPCQKVTCLFVNRGLQNIPANKLLVGDKKRWQLEVNEEQLNTLNQILEQE</sequence>